<comment type="caution">
    <text evidence="17">The sequence shown here is derived from an EMBL/GenBank/DDBJ whole genome shotgun (WGS) entry which is preliminary data.</text>
</comment>
<keyword evidence="12 14" id="KW-0067">ATP-binding</keyword>
<evidence type="ECO:0000256" key="10">
    <source>
        <dbReference type="ARBA" id="ARBA00022741"/>
    </source>
</evidence>
<feature type="binding site" evidence="16">
    <location>
        <begin position="61"/>
        <end position="63"/>
    </location>
    <ligand>
        <name>GTP</name>
        <dbReference type="ChEBI" id="CHEBI:37565"/>
    </ligand>
</feature>
<dbReference type="Proteomes" id="UP000661006">
    <property type="component" value="Unassembled WGS sequence"/>
</dbReference>
<dbReference type="NCBIfam" id="NF004469">
    <property type="entry name" value="PRK05800.1"/>
    <property type="match status" value="1"/>
</dbReference>
<dbReference type="PANTHER" id="PTHR34848:SF1">
    <property type="entry name" value="BIFUNCTIONAL ADENOSYLCOBALAMIN BIOSYNTHESIS PROTEIN COBU"/>
    <property type="match status" value="1"/>
</dbReference>
<evidence type="ECO:0000256" key="14">
    <source>
        <dbReference type="PIRNR" id="PIRNR006135"/>
    </source>
</evidence>
<accession>A0A9Q2IMM2</accession>
<evidence type="ECO:0000256" key="12">
    <source>
        <dbReference type="ARBA" id="ARBA00022840"/>
    </source>
</evidence>
<dbReference type="SUPFAM" id="SSF52540">
    <property type="entry name" value="P-loop containing nucleoside triphosphate hydrolases"/>
    <property type="match status" value="1"/>
</dbReference>
<organism evidence="17 18">
    <name type="scientific">Gluconobacter japonicus</name>
    <dbReference type="NCBI Taxonomy" id="376620"/>
    <lineage>
        <taxon>Bacteria</taxon>
        <taxon>Pseudomonadati</taxon>
        <taxon>Pseudomonadota</taxon>
        <taxon>Alphaproteobacteria</taxon>
        <taxon>Acetobacterales</taxon>
        <taxon>Acetobacteraceae</taxon>
        <taxon>Gluconobacter</taxon>
    </lineage>
</organism>
<evidence type="ECO:0000256" key="15">
    <source>
        <dbReference type="PIRSR" id="PIRSR006135-1"/>
    </source>
</evidence>
<comment type="catalytic activity">
    <reaction evidence="2 14">
        <text>adenosylcob(III)inamide phosphate + GTP + H(+) = adenosylcob(III)inamide-GDP + diphosphate</text>
        <dbReference type="Rhea" id="RHEA:22712"/>
        <dbReference type="ChEBI" id="CHEBI:15378"/>
        <dbReference type="ChEBI" id="CHEBI:33019"/>
        <dbReference type="ChEBI" id="CHEBI:37565"/>
        <dbReference type="ChEBI" id="CHEBI:58502"/>
        <dbReference type="ChEBI" id="CHEBI:60487"/>
        <dbReference type="EC" id="2.7.7.62"/>
    </reaction>
</comment>
<comment type="pathway">
    <text evidence="6 14">Cofactor biosynthesis; adenosylcobalamin biosynthesis; adenosylcobalamin from cob(II)yrinate a,c-diamide: step 5/7.</text>
</comment>
<dbReference type="GO" id="GO:0005524">
    <property type="term" value="F:ATP binding"/>
    <property type="evidence" value="ECO:0007669"/>
    <property type="project" value="UniProtKB-UniRule"/>
</dbReference>
<evidence type="ECO:0000256" key="9">
    <source>
        <dbReference type="ARBA" id="ARBA00022679"/>
    </source>
</evidence>
<feature type="binding site" evidence="16">
    <location>
        <begin position="78"/>
        <end position="81"/>
    </location>
    <ligand>
        <name>GTP</name>
        <dbReference type="ChEBI" id="CHEBI:37565"/>
    </ligand>
</feature>
<dbReference type="GO" id="GO:0009236">
    <property type="term" value="P:cobalamin biosynthetic process"/>
    <property type="evidence" value="ECO:0007669"/>
    <property type="project" value="UniProtKB-UniRule"/>
</dbReference>
<protein>
    <recommendedName>
        <fullName evidence="14">Bifunctional adenosylcobalamin biosynthesis protein</fullName>
        <ecNumber evidence="14">2.7.1.156</ecNumber>
        <ecNumber evidence="14">2.7.7.62</ecNumber>
    </recommendedName>
</protein>
<name>A0A9Q2IMM2_GLUJA</name>
<feature type="binding site" evidence="16">
    <location>
        <position position="110"/>
    </location>
    <ligand>
        <name>GTP</name>
        <dbReference type="ChEBI" id="CHEBI:37565"/>
    </ligand>
</feature>
<dbReference type="EMBL" id="JABCQN010000003">
    <property type="protein sequence ID" value="MBF0870979.1"/>
    <property type="molecule type" value="Genomic_DNA"/>
</dbReference>
<dbReference type="PANTHER" id="PTHR34848">
    <property type="match status" value="1"/>
</dbReference>
<evidence type="ECO:0000256" key="3">
    <source>
        <dbReference type="ARBA" id="ARBA00001522"/>
    </source>
</evidence>
<keyword evidence="17" id="KW-0548">Nucleotidyltransferase</keyword>
<evidence type="ECO:0000256" key="16">
    <source>
        <dbReference type="PIRSR" id="PIRSR006135-2"/>
    </source>
</evidence>
<comment type="similarity">
    <text evidence="7 14">Belongs to the CobU/CobP family.</text>
</comment>
<reference evidence="17" key="2">
    <citation type="submission" date="2020-11" db="EMBL/GenBank/DDBJ databases">
        <title>Description of novel Gluconobacter species.</title>
        <authorList>
            <person name="Cleenwerck I."/>
            <person name="Cnockaert M."/>
            <person name="Borremans W."/>
            <person name="Wieme A.D."/>
            <person name="De Vuyst L."/>
            <person name="Vandamme P."/>
        </authorList>
    </citation>
    <scope>NUCLEOTIDE SEQUENCE</scope>
    <source>
        <strain evidence="17">R71697</strain>
    </source>
</reference>
<evidence type="ECO:0000256" key="13">
    <source>
        <dbReference type="ARBA" id="ARBA00023134"/>
    </source>
</evidence>
<evidence type="ECO:0000256" key="2">
    <source>
        <dbReference type="ARBA" id="ARBA00000711"/>
    </source>
</evidence>
<keyword evidence="13 14" id="KW-0342">GTP-binding</keyword>
<keyword evidence="11 14" id="KW-0418">Kinase</keyword>
<keyword evidence="10 14" id="KW-0547">Nucleotide-binding</keyword>
<proteinExistence type="inferred from homology"/>
<dbReference type="GO" id="GO:0043752">
    <property type="term" value="F:adenosylcobinamide kinase activity"/>
    <property type="evidence" value="ECO:0007669"/>
    <property type="project" value="UniProtKB-EC"/>
</dbReference>
<dbReference type="GO" id="GO:0005525">
    <property type="term" value="F:GTP binding"/>
    <property type="evidence" value="ECO:0007669"/>
    <property type="project" value="UniProtKB-UniRule"/>
</dbReference>
<gene>
    <name evidence="17" type="primary">cobU</name>
    <name evidence="17" type="ORF">HKD32_08975</name>
</gene>
<evidence type="ECO:0000256" key="8">
    <source>
        <dbReference type="ARBA" id="ARBA00022573"/>
    </source>
</evidence>
<sequence length="195" mass="21126">MSFVLLSGHMQDNETGEDVMHSDGPTGQRQISFVLGGARSGKSSVAEALVTSQPAPWIYLATGRAYDEEMRTRIALHRASRGALGWQTIEEPYDIANVLRNAGPEPVLVDCLTLWLTNLVLDERDVSAAVEDLLSALSERAHQTVLVGNEVGLGIVPENALARRFRDEAGLLHQRIAAIADEVLFVAAGLSLKLK</sequence>
<dbReference type="PIRSF" id="PIRSF006135">
    <property type="entry name" value="CobU"/>
    <property type="match status" value="1"/>
</dbReference>
<comment type="function">
    <text evidence="4 14">Catalyzes ATP-dependent phosphorylation of adenosylcobinamide and addition of GMP to adenosylcobinamide phosphate.</text>
</comment>
<dbReference type="EC" id="2.7.1.156" evidence="14"/>
<dbReference type="CDD" id="cd00544">
    <property type="entry name" value="CobU"/>
    <property type="match status" value="1"/>
</dbReference>
<evidence type="ECO:0000256" key="7">
    <source>
        <dbReference type="ARBA" id="ARBA00007490"/>
    </source>
</evidence>
<evidence type="ECO:0000256" key="6">
    <source>
        <dbReference type="ARBA" id="ARBA00005159"/>
    </source>
</evidence>
<dbReference type="InterPro" id="IPR027417">
    <property type="entry name" value="P-loop_NTPase"/>
</dbReference>
<evidence type="ECO:0000256" key="1">
    <source>
        <dbReference type="ARBA" id="ARBA00000312"/>
    </source>
</evidence>
<evidence type="ECO:0000313" key="17">
    <source>
        <dbReference type="EMBL" id="MBF0870979.1"/>
    </source>
</evidence>
<evidence type="ECO:0000256" key="11">
    <source>
        <dbReference type="ARBA" id="ARBA00022777"/>
    </source>
</evidence>
<feature type="binding site" evidence="16">
    <location>
        <begin position="36"/>
        <end position="43"/>
    </location>
    <ligand>
        <name>GTP</name>
        <dbReference type="ChEBI" id="CHEBI:37565"/>
    </ligand>
</feature>
<keyword evidence="8 14" id="KW-0169">Cobalamin biosynthesis</keyword>
<dbReference type="GO" id="GO:0008820">
    <property type="term" value="F:cobinamide phosphate guanylyltransferase activity"/>
    <property type="evidence" value="ECO:0007669"/>
    <property type="project" value="UniProtKB-UniRule"/>
</dbReference>
<dbReference type="AlphaFoldDB" id="A0A9Q2IMM2"/>
<evidence type="ECO:0000256" key="4">
    <source>
        <dbReference type="ARBA" id="ARBA00003889"/>
    </source>
</evidence>
<reference evidence="17" key="1">
    <citation type="submission" date="2020-04" db="EMBL/GenBank/DDBJ databases">
        <authorList>
            <person name="Sombolestani A."/>
        </authorList>
    </citation>
    <scope>NUCLEOTIDE SEQUENCE</scope>
    <source>
        <strain evidence="17">R71697</strain>
    </source>
</reference>
<feature type="binding site" evidence="16">
    <location>
        <position position="90"/>
    </location>
    <ligand>
        <name>GTP</name>
        <dbReference type="ChEBI" id="CHEBI:37565"/>
    </ligand>
</feature>
<dbReference type="Pfam" id="PF02283">
    <property type="entry name" value="CobU"/>
    <property type="match status" value="1"/>
</dbReference>
<evidence type="ECO:0000313" key="18">
    <source>
        <dbReference type="Proteomes" id="UP000661006"/>
    </source>
</evidence>
<dbReference type="Gene3D" id="3.40.50.300">
    <property type="entry name" value="P-loop containing nucleotide triphosphate hydrolases"/>
    <property type="match status" value="1"/>
</dbReference>
<comment type="catalytic activity">
    <reaction evidence="1 14">
        <text>adenosylcob(III)inamide + ATP = adenosylcob(III)inamide phosphate + ADP + H(+)</text>
        <dbReference type="Rhea" id="RHEA:15769"/>
        <dbReference type="ChEBI" id="CHEBI:2480"/>
        <dbReference type="ChEBI" id="CHEBI:15378"/>
        <dbReference type="ChEBI" id="CHEBI:30616"/>
        <dbReference type="ChEBI" id="CHEBI:58502"/>
        <dbReference type="ChEBI" id="CHEBI:456216"/>
        <dbReference type="EC" id="2.7.1.156"/>
    </reaction>
</comment>
<evidence type="ECO:0000256" key="5">
    <source>
        <dbReference type="ARBA" id="ARBA00004692"/>
    </source>
</evidence>
<feature type="active site" description="GMP-histidine intermediate" evidence="15">
    <location>
        <position position="77"/>
    </location>
</feature>
<comment type="pathway">
    <text evidence="5 14">Cofactor biosynthesis; adenosylcobalamin biosynthesis; adenosylcobalamin from cob(II)yrinate a,c-diamide: step 6/7.</text>
</comment>
<comment type="catalytic activity">
    <reaction evidence="3">
        <text>adenosylcob(III)inamide + GTP = adenosylcob(III)inamide phosphate + GDP + H(+)</text>
        <dbReference type="Rhea" id="RHEA:15765"/>
        <dbReference type="ChEBI" id="CHEBI:2480"/>
        <dbReference type="ChEBI" id="CHEBI:15378"/>
        <dbReference type="ChEBI" id="CHEBI:37565"/>
        <dbReference type="ChEBI" id="CHEBI:58189"/>
        <dbReference type="ChEBI" id="CHEBI:58502"/>
        <dbReference type="EC" id="2.7.1.156"/>
    </reaction>
</comment>
<dbReference type="InterPro" id="IPR003203">
    <property type="entry name" value="CobU/CobP"/>
</dbReference>
<keyword evidence="9 14" id="KW-0808">Transferase</keyword>
<dbReference type="EC" id="2.7.7.62" evidence="14"/>